<feature type="transmembrane region" description="Helical" evidence="2">
    <location>
        <begin position="321"/>
        <end position="344"/>
    </location>
</feature>
<dbReference type="PANTHER" id="PTHR21229">
    <property type="entry name" value="LUNG SEVEN TRANSMEMBRANE RECEPTOR"/>
    <property type="match status" value="1"/>
</dbReference>
<dbReference type="InParanoid" id="A0A152A4D3"/>
<feature type="compositionally biased region" description="Basic and acidic residues" evidence="1">
    <location>
        <begin position="423"/>
        <end position="434"/>
    </location>
</feature>
<accession>A0A152A4D3</accession>
<keyword evidence="2" id="KW-1133">Transmembrane helix</keyword>
<dbReference type="OrthoDB" id="22982at2759"/>
<feature type="transmembrane region" description="Helical" evidence="2">
    <location>
        <begin position="122"/>
        <end position="144"/>
    </location>
</feature>
<feature type="transmembrane region" description="Helical" evidence="2">
    <location>
        <begin position="231"/>
        <end position="251"/>
    </location>
</feature>
<keyword evidence="2" id="KW-0472">Membrane</keyword>
<organism evidence="3 4">
    <name type="scientific">Tieghemostelium lacteum</name>
    <name type="common">Slime mold</name>
    <name type="synonym">Dictyostelium lacteum</name>
    <dbReference type="NCBI Taxonomy" id="361077"/>
    <lineage>
        <taxon>Eukaryota</taxon>
        <taxon>Amoebozoa</taxon>
        <taxon>Evosea</taxon>
        <taxon>Eumycetozoa</taxon>
        <taxon>Dictyostelia</taxon>
        <taxon>Dictyosteliales</taxon>
        <taxon>Raperosteliaceae</taxon>
        <taxon>Tieghemostelium</taxon>
    </lineage>
</organism>
<dbReference type="GO" id="GO:0005794">
    <property type="term" value="C:Golgi apparatus"/>
    <property type="evidence" value="ECO:0007669"/>
    <property type="project" value="TreeGrafter"/>
</dbReference>
<evidence type="ECO:0000256" key="1">
    <source>
        <dbReference type="SAM" id="MobiDB-lite"/>
    </source>
</evidence>
<dbReference type="Proteomes" id="UP000076078">
    <property type="component" value="Unassembled WGS sequence"/>
</dbReference>
<sequence>MLPGATLSLYIESFPQTANLVFTFCEFEQWRKMFNYETFDTYFCKYLLETSGDSKDRERQCLYQFSFNDTLSFYTNVTDYGKYMINLSNCDQKSDGMVNVTYETILKNPLWNGRYTGLSGEFIPLTFVFAIATVVWSFIALYWMRILCCSTSTGKSLKTIHLLLIGYTAIKLFSSAYSYRIFTYSLYEKMKPIESFFYSFLQILYRTYLAYLLLMFSHGWKLLTTSLSHEIYNIFAIVFGYSCILVFKYYYVSLNSLTYYLFIEILYQSAKAFVYFYMWININSLVETLGYRIRNPDGEDSQMTPAQKIQMIRKYKLFVDFRGLVMAWVILCIYEFLISFLYYGGLLENWIVFADYELLDVILLVGISYIFRPRPLSSNILIPVDYRLDLNEHDNPIRNIHNNENTNTDENEDGEDDDNDEESRDHNAIEMRNL</sequence>
<dbReference type="GO" id="GO:0016020">
    <property type="term" value="C:membrane"/>
    <property type="evidence" value="ECO:0007669"/>
    <property type="project" value="InterPro"/>
</dbReference>
<feature type="region of interest" description="Disordered" evidence="1">
    <location>
        <begin position="397"/>
        <end position="434"/>
    </location>
</feature>
<comment type="caution">
    <text evidence="3">The sequence shown here is derived from an EMBL/GenBank/DDBJ whole genome shotgun (WGS) entry which is preliminary data.</text>
</comment>
<dbReference type="InterPro" id="IPR009637">
    <property type="entry name" value="GPR107/GPR108-like"/>
</dbReference>
<gene>
    <name evidence="3" type="ORF">DLAC_02202</name>
</gene>
<dbReference type="AlphaFoldDB" id="A0A152A4D3"/>
<keyword evidence="2" id="KW-0812">Transmembrane</keyword>
<keyword evidence="4" id="KW-1185">Reference proteome</keyword>
<feature type="transmembrane region" description="Helical" evidence="2">
    <location>
        <begin position="197"/>
        <end position="219"/>
    </location>
</feature>
<feature type="compositionally biased region" description="Acidic residues" evidence="1">
    <location>
        <begin position="407"/>
        <end position="422"/>
    </location>
</feature>
<feature type="transmembrane region" description="Helical" evidence="2">
    <location>
        <begin position="257"/>
        <end position="280"/>
    </location>
</feature>
<evidence type="ECO:0000313" key="3">
    <source>
        <dbReference type="EMBL" id="KYR01102.1"/>
    </source>
</evidence>
<dbReference type="EMBL" id="LODT01000011">
    <property type="protein sequence ID" value="KYR01102.1"/>
    <property type="molecule type" value="Genomic_DNA"/>
</dbReference>
<evidence type="ECO:0000313" key="4">
    <source>
        <dbReference type="Proteomes" id="UP000076078"/>
    </source>
</evidence>
<evidence type="ECO:0000256" key="2">
    <source>
        <dbReference type="SAM" id="Phobius"/>
    </source>
</evidence>
<feature type="transmembrane region" description="Helical" evidence="2">
    <location>
        <begin position="156"/>
        <end position="177"/>
    </location>
</feature>
<name>A0A152A4D3_TIELA</name>
<protein>
    <submittedName>
        <fullName evidence="3">Uncharacterized protein</fullName>
    </submittedName>
</protein>
<reference evidence="3 4" key="1">
    <citation type="submission" date="2015-12" db="EMBL/GenBank/DDBJ databases">
        <title>Dictyostelia acquired genes for synthesis and detection of signals that induce cell-type specialization by lateral gene transfer from prokaryotes.</title>
        <authorList>
            <person name="Gloeckner G."/>
            <person name="Schaap P."/>
        </authorList>
    </citation>
    <scope>NUCLEOTIDE SEQUENCE [LARGE SCALE GENOMIC DNA]</scope>
    <source>
        <strain evidence="3 4">TK</strain>
    </source>
</reference>
<proteinExistence type="predicted"/>